<proteinExistence type="inferred from homology"/>
<evidence type="ECO:0000256" key="8">
    <source>
        <dbReference type="ARBA" id="ARBA00022691"/>
    </source>
</evidence>
<keyword evidence="5" id="KW-0963">Cytoplasm</keyword>
<dbReference type="InterPro" id="IPR008854">
    <property type="entry name" value="TPMT"/>
</dbReference>
<dbReference type="PROSITE" id="PS51585">
    <property type="entry name" value="SAM_MT_TPMT"/>
    <property type="match status" value="1"/>
</dbReference>
<dbReference type="OMA" id="MEASFWH"/>
<dbReference type="GeneTree" id="ENSGT00390000016823"/>
<evidence type="ECO:0000256" key="5">
    <source>
        <dbReference type="ARBA" id="ARBA00022490"/>
    </source>
</evidence>
<dbReference type="PANTHER" id="PTHR10259">
    <property type="entry name" value="THIOPURINE S-METHYLTRANSFERASE"/>
    <property type="match status" value="1"/>
</dbReference>
<accession>A0A8C4NIT2</accession>
<dbReference type="EC" id="2.1.1.67" evidence="4"/>
<keyword evidence="8" id="KW-0949">S-adenosyl-L-methionine</keyword>
<dbReference type="GO" id="GO:0008119">
    <property type="term" value="F:thiopurine S-methyltransferase activity"/>
    <property type="evidence" value="ECO:0007669"/>
    <property type="project" value="UniProtKB-EC"/>
</dbReference>
<evidence type="ECO:0000256" key="2">
    <source>
        <dbReference type="ARBA" id="ARBA00004496"/>
    </source>
</evidence>
<evidence type="ECO:0000256" key="4">
    <source>
        <dbReference type="ARBA" id="ARBA00011905"/>
    </source>
</evidence>
<reference evidence="9" key="2">
    <citation type="submission" date="2025-09" db="UniProtKB">
        <authorList>
            <consortium name="Ensembl"/>
        </authorList>
    </citation>
    <scope>IDENTIFICATION</scope>
</reference>
<organism evidence="9 10">
    <name type="scientific">Eptatretus burgeri</name>
    <name type="common">Inshore hagfish</name>
    <dbReference type="NCBI Taxonomy" id="7764"/>
    <lineage>
        <taxon>Eukaryota</taxon>
        <taxon>Metazoa</taxon>
        <taxon>Chordata</taxon>
        <taxon>Craniata</taxon>
        <taxon>Vertebrata</taxon>
        <taxon>Cyclostomata</taxon>
        <taxon>Myxini</taxon>
        <taxon>Myxiniformes</taxon>
        <taxon>Myxinidae</taxon>
        <taxon>Eptatretinae</taxon>
        <taxon>Eptatretus</taxon>
    </lineage>
</organism>
<keyword evidence="7" id="KW-0808">Transferase</keyword>
<sequence>MTCNTFFHQVRCIIQLHGEFVSHPTLNPGGYYNVFYCLKLSCTPRMTKPQTLMESVKLSVEFWKDRWDQGRATWHEFEGNNNLKQNFDTFVNGRKALKIFVPLCGKAFDMKWIAEQGHTVVGVEVAEKAILEFFTGNCVPFKRKPVLTLPAGEVFRSLDGNISIYCCNIFDISKDVLGLFDGIWDRGSLVAINIDDRQRYVSLMLSLMAPGCNYLLETFIFDPMKHSGPPHAIDDDTLEEMYGTTCKIQHLSKKNELRDKQWQLGLDY</sequence>
<dbReference type="Proteomes" id="UP000694388">
    <property type="component" value="Unplaced"/>
</dbReference>
<evidence type="ECO:0000256" key="3">
    <source>
        <dbReference type="ARBA" id="ARBA00008145"/>
    </source>
</evidence>
<name>A0A8C4NIT2_EPTBU</name>
<comment type="similarity">
    <text evidence="3">Belongs to the class I-like SAM-binding methyltransferase superfamily. TPMT family.</text>
</comment>
<protein>
    <recommendedName>
        <fullName evidence="4">thiopurine S-methyltransferase</fullName>
        <ecNumber evidence="4">2.1.1.67</ecNumber>
    </recommendedName>
</protein>
<dbReference type="AlphaFoldDB" id="A0A8C4NIT2"/>
<comment type="catalytic activity">
    <reaction evidence="1">
        <text>S-adenosyl-L-methionine + a thiopurine = S-adenosyl-L-homocysteine + a thiopurine S-methylether.</text>
        <dbReference type="EC" id="2.1.1.67"/>
    </reaction>
</comment>
<reference evidence="9" key="1">
    <citation type="submission" date="2025-08" db="UniProtKB">
        <authorList>
            <consortium name="Ensembl"/>
        </authorList>
    </citation>
    <scope>IDENTIFICATION</scope>
</reference>
<comment type="subcellular location">
    <subcellularLocation>
        <location evidence="2">Cytoplasm</location>
    </subcellularLocation>
</comment>
<evidence type="ECO:0000256" key="6">
    <source>
        <dbReference type="ARBA" id="ARBA00022603"/>
    </source>
</evidence>
<evidence type="ECO:0000256" key="1">
    <source>
        <dbReference type="ARBA" id="ARBA00000903"/>
    </source>
</evidence>
<dbReference type="Gene3D" id="3.40.50.150">
    <property type="entry name" value="Vaccinia Virus protein VP39"/>
    <property type="match status" value="1"/>
</dbReference>
<evidence type="ECO:0000313" key="10">
    <source>
        <dbReference type="Proteomes" id="UP000694388"/>
    </source>
</evidence>
<dbReference type="PANTHER" id="PTHR10259:SF11">
    <property type="entry name" value="THIOPURINE S-METHYLTRANSFERASE"/>
    <property type="match status" value="1"/>
</dbReference>
<keyword evidence="10" id="KW-1185">Reference proteome</keyword>
<dbReference type="FunFam" id="3.40.50.150:FF:000101">
    <property type="entry name" value="Thiopurine S-methyltransferase"/>
    <property type="match status" value="1"/>
</dbReference>
<evidence type="ECO:0000313" key="9">
    <source>
        <dbReference type="Ensembl" id="ENSEBUP00000007377.1"/>
    </source>
</evidence>
<dbReference type="SUPFAM" id="SSF53335">
    <property type="entry name" value="S-adenosyl-L-methionine-dependent methyltransferases"/>
    <property type="match status" value="1"/>
</dbReference>
<dbReference type="Ensembl" id="ENSEBUT00000007858.1">
    <property type="protein sequence ID" value="ENSEBUP00000007377.1"/>
    <property type="gene ID" value="ENSEBUG00000004822.1"/>
</dbReference>
<keyword evidence="6" id="KW-0489">Methyltransferase</keyword>
<dbReference type="Pfam" id="PF05724">
    <property type="entry name" value="TPMT"/>
    <property type="match status" value="1"/>
</dbReference>
<dbReference type="InterPro" id="IPR029063">
    <property type="entry name" value="SAM-dependent_MTases_sf"/>
</dbReference>
<dbReference type="GO" id="GO:0005737">
    <property type="term" value="C:cytoplasm"/>
    <property type="evidence" value="ECO:0007669"/>
    <property type="project" value="UniProtKB-SubCell"/>
</dbReference>
<evidence type="ECO:0000256" key="7">
    <source>
        <dbReference type="ARBA" id="ARBA00022679"/>
    </source>
</evidence>
<dbReference type="GO" id="GO:0032259">
    <property type="term" value="P:methylation"/>
    <property type="evidence" value="ECO:0007669"/>
    <property type="project" value="UniProtKB-KW"/>
</dbReference>